<sequence>MLVVWVVCQFVADFSNQNHAFVNRKIYPEKCFCNYLINKLFLFIGY</sequence>
<evidence type="ECO:0000313" key="1">
    <source>
        <dbReference type="EMBL" id="EDZ03042.1"/>
    </source>
</evidence>
<proteinExistence type="predicted"/>
<dbReference type="Proteomes" id="UP000003614">
    <property type="component" value="Unassembled WGS sequence"/>
</dbReference>
<comment type="caution">
    <text evidence="1">The sequence shown here is derived from an EMBL/GenBank/DDBJ whole genome shotgun (WGS) entry which is preliminary data.</text>
</comment>
<dbReference type="EMBL" id="ABFH02000001">
    <property type="protein sequence ID" value="EDZ03042.1"/>
    <property type="molecule type" value="Genomic_DNA"/>
</dbReference>
<gene>
    <name evidence="1" type="ORF">SeV_B1995</name>
</gene>
<reference evidence="1 2" key="1">
    <citation type="journal article" date="2011" name="J. Bacteriol.">
        <title>Comparative genomics of 28 Salmonella enterica isolates: evidence for CRISPR-mediated adaptive sublineage evolution.</title>
        <authorList>
            <person name="Fricke W.F."/>
            <person name="Mammel M.K."/>
            <person name="McDermott P.F."/>
            <person name="Tartera C."/>
            <person name="White D.G."/>
            <person name="Leclerc J.E."/>
            <person name="Ravel J."/>
            <person name="Cebula T.A."/>
        </authorList>
    </citation>
    <scope>NUCLEOTIDE SEQUENCE [LARGE SCALE GENOMIC DNA]</scope>
    <source>
        <strain evidence="1 2">SL491</strain>
    </source>
</reference>
<organism evidence="1 2">
    <name type="scientific">Salmonella virchow (strain SL491)</name>
    <dbReference type="NCBI Taxonomy" id="465517"/>
    <lineage>
        <taxon>Bacteria</taxon>
        <taxon>Pseudomonadati</taxon>
        <taxon>Pseudomonadota</taxon>
        <taxon>Gammaproteobacteria</taxon>
        <taxon>Enterobacterales</taxon>
        <taxon>Enterobacteriaceae</taxon>
        <taxon>Salmonella</taxon>
    </lineage>
</organism>
<name>A0A6C8F053_SALV4</name>
<protein>
    <submittedName>
        <fullName evidence="1">Uncharacterized protein</fullName>
    </submittedName>
</protein>
<dbReference type="AlphaFoldDB" id="A0A6C8F053"/>
<evidence type="ECO:0000313" key="2">
    <source>
        <dbReference type="Proteomes" id="UP000003614"/>
    </source>
</evidence>
<accession>A0A6C8F053</accession>